<protein>
    <submittedName>
        <fullName evidence="2">Uncharacterized protein</fullName>
    </submittedName>
</protein>
<reference evidence="2" key="1">
    <citation type="journal article" date="2020" name="Stud. Mycol.">
        <title>101 Dothideomycetes genomes: a test case for predicting lifestyles and emergence of pathogens.</title>
        <authorList>
            <person name="Haridas S."/>
            <person name="Albert R."/>
            <person name="Binder M."/>
            <person name="Bloem J."/>
            <person name="Labutti K."/>
            <person name="Salamov A."/>
            <person name="Andreopoulos B."/>
            <person name="Baker S."/>
            <person name="Barry K."/>
            <person name="Bills G."/>
            <person name="Bluhm B."/>
            <person name="Cannon C."/>
            <person name="Castanera R."/>
            <person name="Culley D."/>
            <person name="Daum C."/>
            <person name="Ezra D."/>
            <person name="Gonzalez J."/>
            <person name="Henrissat B."/>
            <person name="Kuo A."/>
            <person name="Liang C."/>
            <person name="Lipzen A."/>
            <person name="Lutzoni F."/>
            <person name="Magnuson J."/>
            <person name="Mondo S."/>
            <person name="Nolan M."/>
            <person name="Ohm R."/>
            <person name="Pangilinan J."/>
            <person name="Park H.-J."/>
            <person name="Ramirez L."/>
            <person name="Alfaro M."/>
            <person name="Sun H."/>
            <person name="Tritt A."/>
            <person name="Yoshinaga Y."/>
            <person name="Zwiers L.-H."/>
            <person name="Turgeon B."/>
            <person name="Goodwin S."/>
            <person name="Spatafora J."/>
            <person name="Crous P."/>
            <person name="Grigoriev I."/>
        </authorList>
    </citation>
    <scope>NUCLEOTIDE SEQUENCE</scope>
    <source>
        <strain evidence="2">SCOH1-5</strain>
    </source>
</reference>
<feature type="compositionally biased region" description="Pro residues" evidence="1">
    <location>
        <begin position="27"/>
        <end position="38"/>
    </location>
</feature>
<dbReference type="OrthoDB" id="3650669at2759"/>
<evidence type="ECO:0000256" key="1">
    <source>
        <dbReference type="SAM" id="MobiDB-lite"/>
    </source>
</evidence>
<dbReference type="AlphaFoldDB" id="A0A6A6F119"/>
<evidence type="ECO:0000313" key="2">
    <source>
        <dbReference type="EMBL" id="KAF2207426.1"/>
    </source>
</evidence>
<proteinExistence type="predicted"/>
<dbReference type="EMBL" id="ML992703">
    <property type="protein sequence ID" value="KAF2207426.1"/>
    <property type="molecule type" value="Genomic_DNA"/>
</dbReference>
<dbReference type="Proteomes" id="UP000799539">
    <property type="component" value="Unassembled WGS sequence"/>
</dbReference>
<keyword evidence="3" id="KW-1185">Reference proteome</keyword>
<sequence length="153" mass="17214">MPIERTISPFAPWPRAGYATASGNAHPTPPPPPQPYKPIPAKELVPNNPDASAQPLPKKKSLLSRLWPFRRSPAAIYSRSQDPTRGLEAARRVVKEGFLDPRYRHMARRVTAVICAMPILLYTSYELFQRRFMGKEQKTRPVIAPAEDGRGET</sequence>
<accession>A0A6A6F119</accession>
<gene>
    <name evidence="2" type="ORF">CERZMDRAFT_91765</name>
</gene>
<feature type="region of interest" description="Disordered" evidence="1">
    <location>
        <begin position="1"/>
        <end position="57"/>
    </location>
</feature>
<name>A0A6A6F119_9PEZI</name>
<organism evidence="2 3">
    <name type="scientific">Cercospora zeae-maydis SCOH1-5</name>
    <dbReference type="NCBI Taxonomy" id="717836"/>
    <lineage>
        <taxon>Eukaryota</taxon>
        <taxon>Fungi</taxon>
        <taxon>Dikarya</taxon>
        <taxon>Ascomycota</taxon>
        <taxon>Pezizomycotina</taxon>
        <taxon>Dothideomycetes</taxon>
        <taxon>Dothideomycetidae</taxon>
        <taxon>Mycosphaerellales</taxon>
        <taxon>Mycosphaerellaceae</taxon>
        <taxon>Cercospora</taxon>
    </lineage>
</organism>
<evidence type="ECO:0000313" key="3">
    <source>
        <dbReference type="Proteomes" id="UP000799539"/>
    </source>
</evidence>